<proteinExistence type="predicted"/>
<protein>
    <submittedName>
        <fullName evidence="4">Oligosaccharyl transferase STT3 subunit</fullName>
    </submittedName>
</protein>
<dbReference type="Proteomes" id="UP000461162">
    <property type="component" value="Unassembled WGS sequence"/>
</dbReference>
<dbReference type="GO" id="GO:0016740">
    <property type="term" value="F:transferase activity"/>
    <property type="evidence" value="ECO:0007669"/>
    <property type="project" value="UniProtKB-KW"/>
</dbReference>
<keyword evidence="5" id="KW-1185">Reference proteome</keyword>
<name>A0A7K1KPK4_9BACT</name>
<evidence type="ECO:0000313" key="5">
    <source>
        <dbReference type="Proteomes" id="UP000461162"/>
    </source>
</evidence>
<evidence type="ECO:0000256" key="1">
    <source>
        <dbReference type="SAM" id="Phobius"/>
    </source>
</evidence>
<dbReference type="EMBL" id="WODC01000005">
    <property type="protein sequence ID" value="MUM77832.1"/>
    <property type="molecule type" value="Genomic_DNA"/>
</dbReference>
<dbReference type="UniPathway" id="UPA00378"/>
<feature type="transmembrane region" description="Helical" evidence="1">
    <location>
        <begin position="230"/>
        <end position="249"/>
    </location>
</feature>
<feature type="transmembrane region" description="Helical" evidence="1">
    <location>
        <begin position="281"/>
        <end position="299"/>
    </location>
</feature>
<dbReference type="Gene3D" id="3.40.1380.40">
    <property type="match status" value="1"/>
</dbReference>
<evidence type="ECO:0000313" key="4">
    <source>
        <dbReference type="EMBL" id="MUM77832.1"/>
    </source>
</evidence>
<dbReference type="Pfam" id="PF02516">
    <property type="entry name" value="STT3"/>
    <property type="match status" value="1"/>
</dbReference>
<feature type="transmembrane region" description="Helical" evidence="1">
    <location>
        <begin position="350"/>
        <end position="369"/>
    </location>
</feature>
<feature type="transmembrane region" description="Helical" evidence="1">
    <location>
        <begin position="123"/>
        <end position="142"/>
    </location>
</feature>
<feature type="transmembrane region" description="Helical" evidence="1">
    <location>
        <begin position="319"/>
        <end position="338"/>
    </location>
</feature>
<evidence type="ECO:0000259" key="3">
    <source>
        <dbReference type="Pfam" id="PF21436"/>
    </source>
</evidence>
<dbReference type="AlphaFoldDB" id="A0A7K1KPK4"/>
<evidence type="ECO:0000259" key="2">
    <source>
        <dbReference type="Pfam" id="PF02516"/>
    </source>
</evidence>
<feature type="transmembrane region" description="Helical" evidence="1">
    <location>
        <begin position="193"/>
        <end position="210"/>
    </location>
</feature>
<accession>A0A7K1KPK4</accession>
<dbReference type="GO" id="GO:0016020">
    <property type="term" value="C:membrane"/>
    <property type="evidence" value="ECO:0007669"/>
    <property type="project" value="InterPro"/>
</dbReference>
<keyword evidence="1" id="KW-1133">Transmembrane helix</keyword>
<gene>
    <name evidence="4" type="ORF">GKC30_09315</name>
</gene>
<organism evidence="4 5">
    <name type="scientific">Pseudodesulfovibrio alkaliphilus</name>
    <dbReference type="NCBI Taxonomy" id="2661613"/>
    <lineage>
        <taxon>Bacteria</taxon>
        <taxon>Pseudomonadati</taxon>
        <taxon>Thermodesulfobacteriota</taxon>
        <taxon>Desulfovibrionia</taxon>
        <taxon>Desulfovibrionales</taxon>
        <taxon>Desulfovibrionaceae</taxon>
    </lineage>
</organism>
<feature type="transmembrane region" description="Helical" evidence="1">
    <location>
        <begin position="426"/>
        <end position="446"/>
    </location>
</feature>
<feature type="transmembrane region" description="Helical" evidence="1">
    <location>
        <begin position="62"/>
        <end position="80"/>
    </location>
</feature>
<feature type="transmembrane region" description="Helical" evidence="1">
    <location>
        <begin position="466"/>
        <end position="490"/>
    </location>
</feature>
<dbReference type="InterPro" id="IPR048999">
    <property type="entry name" value="STT3-PglB_core"/>
</dbReference>
<keyword evidence="1" id="KW-0812">Transmembrane</keyword>
<dbReference type="Pfam" id="PF21436">
    <property type="entry name" value="STT3-PglB_core"/>
    <property type="match status" value="1"/>
</dbReference>
<feature type="domain" description="STT3/PglB/AglB core" evidence="3">
    <location>
        <begin position="551"/>
        <end position="675"/>
    </location>
</feature>
<dbReference type="InterPro" id="IPR048307">
    <property type="entry name" value="STT3_N"/>
</dbReference>
<feature type="domain" description="Oligosaccharyl transferase STT3 N-terminal" evidence="2">
    <location>
        <begin position="133"/>
        <end position="293"/>
    </location>
</feature>
<keyword evidence="1" id="KW-0472">Membrane</keyword>
<feature type="transmembrane region" description="Helical" evidence="1">
    <location>
        <begin position="255"/>
        <end position="274"/>
    </location>
</feature>
<feature type="transmembrane region" description="Helical" evidence="1">
    <location>
        <begin position="149"/>
        <end position="173"/>
    </location>
</feature>
<reference evidence="4 5" key="1">
    <citation type="submission" date="2019-11" db="EMBL/GenBank/DDBJ databases">
        <title>Pseudodesulfovibrio alkaliphilus, sp. nov., an alkaliphilic sulfate-reducing bacteria from mud volcano of Taman peninsula, Russia.</title>
        <authorList>
            <person name="Frolova A."/>
            <person name="Merkel A.Y."/>
            <person name="Slobodkin A.I."/>
        </authorList>
    </citation>
    <scope>NUCLEOTIDE SEQUENCE [LARGE SCALE GENOMIC DNA]</scope>
    <source>
        <strain evidence="4 5">F-1</strain>
    </source>
</reference>
<sequence>MPWPCQNGRRDLWRRLPSGAAPGGHEPEPKHEVIVQRLVQLYRNGMVHVGPEASVAASWRRVGAYGVVIFVVGLIFRISFADRWDHPELWVAGERILATHDAYFWLAKAKGLASVSGYPSAQLVAWVHGLTGIGLGDIGFWAPAVLGPLVGVVCLLWGWLLGGVNAGVLAGLVGSLTPGFYYRTQLGYYDTDLFTLLMPMMVAWMLAFWAGRLMRSGWLVDSADEREPPAAARVLWLALGFGLVSRFAVIWHEDIQHMVILYYLMTVVVLMINCRPGLRTLAMQGLAVFALASFPGGVFGQLKLWPISGFLVSIPGVSAYWAVTLFSAAIAAGLVFFWKPPADGAERRRDALWVAAVALVAVILSTHMLNTSVGNTALKLFSYLSGAAGIVQSGSAAVPMGPVYPSVLQSIIEVRLEPLSEVLERGVFFSWLGWLALLSSVVVVALRPTAVFLLPLIALQLASVKLGIRFSMFGGAALCVMLGVCLYWLAAFVTRRMRHGQWADLGLQASLGAALLFYTFGQYSALQLTPVLSRAHAEALVELGRKSEPDAMVWTWWDWGYATQYYALLGTVADGGKHAGRDLYPLGFAMSTHSPEQASRMMRFAAQYPDRKVPYGLDAARVWDTIPRDRLGAALEEQLGREDHPPVPPQYFVVSWHDLTLVKWITHFGNWNLETGTTREAEVSIFQPGELGFNVERGAVMDRQGGGGLVRDLTLLDRDGINRRAYPLNALSPQLLPKTHHLVINMVSKQSVIMDGTGFRSTMTRLMTGDPDDPEIAPYFRLVVDGLPFVRIYQMIQ</sequence>
<comment type="caution">
    <text evidence="4">The sequence shown here is derived from an EMBL/GenBank/DDBJ whole genome shotgun (WGS) entry which is preliminary data.</text>
</comment>
<keyword evidence="4" id="KW-0808">Transferase</keyword>